<proteinExistence type="predicted"/>
<dbReference type="EMBL" id="SRLO01000747">
    <property type="protein sequence ID" value="TNN47340.1"/>
    <property type="molecule type" value="Genomic_DNA"/>
</dbReference>
<organism evidence="2 3">
    <name type="scientific">Liparis tanakae</name>
    <name type="common">Tanaka's snailfish</name>
    <dbReference type="NCBI Taxonomy" id="230148"/>
    <lineage>
        <taxon>Eukaryota</taxon>
        <taxon>Metazoa</taxon>
        <taxon>Chordata</taxon>
        <taxon>Craniata</taxon>
        <taxon>Vertebrata</taxon>
        <taxon>Euteleostomi</taxon>
        <taxon>Actinopterygii</taxon>
        <taxon>Neopterygii</taxon>
        <taxon>Teleostei</taxon>
        <taxon>Neoteleostei</taxon>
        <taxon>Acanthomorphata</taxon>
        <taxon>Eupercaria</taxon>
        <taxon>Perciformes</taxon>
        <taxon>Cottioidei</taxon>
        <taxon>Cottales</taxon>
        <taxon>Liparidae</taxon>
        <taxon>Liparis</taxon>
    </lineage>
</organism>
<dbReference type="Proteomes" id="UP000314294">
    <property type="component" value="Unassembled WGS sequence"/>
</dbReference>
<protein>
    <submittedName>
        <fullName evidence="2">Uncharacterized protein</fullName>
    </submittedName>
</protein>
<comment type="caution">
    <text evidence="2">The sequence shown here is derived from an EMBL/GenBank/DDBJ whole genome shotgun (WGS) entry which is preliminary data.</text>
</comment>
<keyword evidence="3" id="KW-1185">Reference proteome</keyword>
<evidence type="ECO:0000313" key="2">
    <source>
        <dbReference type="EMBL" id="TNN47340.1"/>
    </source>
</evidence>
<feature type="compositionally biased region" description="Low complexity" evidence="1">
    <location>
        <begin position="52"/>
        <end position="63"/>
    </location>
</feature>
<evidence type="ECO:0000313" key="3">
    <source>
        <dbReference type="Proteomes" id="UP000314294"/>
    </source>
</evidence>
<sequence>MLVASPRVITLSSLDGRRCISITCRAECNAASLLQGAKKMMSLVSRRIDGDSSASSSSLSLKAKTNRNKLSRPEISSPMDMPAHPIISRAPEEKASDHQVIKRRLRSRLFPPLPVEKWEKLSLSETPAWLVLAVDGC</sequence>
<accession>A0A4Z2G2H4</accession>
<name>A0A4Z2G2H4_9TELE</name>
<reference evidence="2 3" key="1">
    <citation type="submission" date="2019-03" db="EMBL/GenBank/DDBJ databases">
        <title>First draft genome of Liparis tanakae, snailfish: a comprehensive survey of snailfish specific genes.</title>
        <authorList>
            <person name="Kim W."/>
            <person name="Song I."/>
            <person name="Jeong J.-H."/>
            <person name="Kim D."/>
            <person name="Kim S."/>
            <person name="Ryu S."/>
            <person name="Song J.Y."/>
            <person name="Lee S.K."/>
        </authorList>
    </citation>
    <scope>NUCLEOTIDE SEQUENCE [LARGE SCALE GENOMIC DNA]</scope>
    <source>
        <tissue evidence="2">Muscle</tissue>
    </source>
</reference>
<dbReference type="AlphaFoldDB" id="A0A4Z2G2H4"/>
<evidence type="ECO:0000256" key="1">
    <source>
        <dbReference type="SAM" id="MobiDB-lite"/>
    </source>
</evidence>
<gene>
    <name evidence="2" type="ORF">EYF80_042467</name>
</gene>
<dbReference type="OrthoDB" id="8950114at2759"/>
<feature type="region of interest" description="Disordered" evidence="1">
    <location>
        <begin position="47"/>
        <end position="98"/>
    </location>
</feature>